<dbReference type="InterPro" id="IPR001451">
    <property type="entry name" value="Hexapep"/>
</dbReference>
<dbReference type="Pfam" id="PF00132">
    <property type="entry name" value="Hexapep"/>
    <property type="match status" value="1"/>
</dbReference>
<organism evidence="1 2">
    <name type="scientific">Chryseobacterium kwangjuense</name>
    <dbReference type="NCBI Taxonomy" id="267125"/>
    <lineage>
        <taxon>Bacteria</taxon>
        <taxon>Pseudomonadati</taxon>
        <taxon>Bacteroidota</taxon>
        <taxon>Flavobacteriia</taxon>
        <taxon>Flavobacteriales</taxon>
        <taxon>Weeksellaceae</taxon>
        <taxon>Chryseobacterium group</taxon>
        <taxon>Chryseobacterium</taxon>
    </lineage>
</organism>
<dbReference type="PANTHER" id="PTHR23416">
    <property type="entry name" value="SIALIC ACID SYNTHASE-RELATED"/>
    <property type="match status" value="1"/>
</dbReference>
<dbReference type="PANTHER" id="PTHR23416:SF78">
    <property type="entry name" value="LIPOPOLYSACCHARIDE BIOSYNTHESIS O-ACETYL TRANSFERASE WBBJ-RELATED"/>
    <property type="match status" value="1"/>
</dbReference>
<accession>A0A135WDK2</accession>
<evidence type="ECO:0000313" key="1">
    <source>
        <dbReference type="EMBL" id="KXH83005.1"/>
    </source>
</evidence>
<dbReference type="CDD" id="cd04647">
    <property type="entry name" value="LbH_MAT_like"/>
    <property type="match status" value="1"/>
</dbReference>
<reference evidence="1 2" key="2">
    <citation type="journal article" date="2016" name="Genome Announc.">
        <title>Draft Genome Sequence of a Biocontrol Rhizobacterium, Chryseobacterium kwangjuense Strain KJ1R5, Isolated from Pepper (Capsicum annuum).</title>
        <authorList>
            <person name="Jeong J.J."/>
            <person name="Park H."/>
            <person name="Park B.H."/>
            <person name="Mannaa M."/>
            <person name="Sang M.K."/>
            <person name="Choi I.G."/>
            <person name="Kim K.D."/>
        </authorList>
    </citation>
    <scope>NUCLEOTIDE SEQUENCE [LARGE SCALE GENOMIC DNA]</scope>
    <source>
        <strain evidence="1 2">KJ1R5</strain>
    </source>
</reference>
<dbReference type="EMBL" id="LPUR01000011">
    <property type="protein sequence ID" value="KXH83005.1"/>
    <property type="molecule type" value="Genomic_DNA"/>
</dbReference>
<comment type="caution">
    <text evidence="1">The sequence shown here is derived from an EMBL/GenBank/DDBJ whole genome shotgun (WGS) entry which is preliminary data.</text>
</comment>
<reference evidence="2" key="1">
    <citation type="submission" date="2015-12" db="EMBL/GenBank/DDBJ databases">
        <title>Genome sequence of a biocontrol rhizobacterium Chryseobacterium kwangjuense strain KJ1R5 isolated from pepper (Capsicum annuum L.).</title>
        <authorList>
            <person name="Jeong J.-J."/>
            <person name="Park H."/>
            <person name="Mannaa M."/>
            <person name="Sang M.K."/>
            <person name="Choi I.-G."/>
            <person name="Kim K.D."/>
        </authorList>
    </citation>
    <scope>NUCLEOTIDE SEQUENCE [LARGE SCALE GENOMIC DNA]</scope>
    <source>
        <strain evidence="2">KJ1R5</strain>
    </source>
</reference>
<proteinExistence type="predicted"/>
<dbReference type="AlphaFoldDB" id="A0A135WDK2"/>
<evidence type="ECO:0000313" key="2">
    <source>
        <dbReference type="Proteomes" id="UP000070513"/>
    </source>
</evidence>
<name>A0A135WDK2_9FLAO</name>
<dbReference type="OrthoDB" id="9801697at2"/>
<protein>
    <recommendedName>
        <fullName evidence="3">Acetyltransferase</fullName>
    </recommendedName>
</protein>
<dbReference type="Proteomes" id="UP000070513">
    <property type="component" value="Unassembled WGS sequence"/>
</dbReference>
<evidence type="ECO:0008006" key="3">
    <source>
        <dbReference type="Google" id="ProtNLM"/>
    </source>
</evidence>
<dbReference type="SUPFAM" id="SSF51161">
    <property type="entry name" value="Trimeric LpxA-like enzymes"/>
    <property type="match status" value="1"/>
</dbReference>
<dbReference type="RefSeq" id="WP_062651143.1">
    <property type="nucleotide sequence ID" value="NZ_LPUR01000011.1"/>
</dbReference>
<sequence length="210" mass="23598">MNFIKQYIVKAVYRILHSDIYKKHKRSKLKEWADGNFKAFGKHSRLPETFWIKNPQYMTIGENFSSLFNLRLEAWDQFQGTSFQPEIHIGNNVSFNSDVHIGAIDKIIIGNNVLMASRIYISDHYHGNISAEDLEMVPAKRPLSSKGPVIIEDNVWIGEGVCILPGVTIGENSIIGANSVVNKSFPKNSVIAGIPAKLIKTLDNLQNTTE</sequence>
<dbReference type="Gene3D" id="2.160.10.10">
    <property type="entry name" value="Hexapeptide repeat proteins"/>
    <property type="match status" value="1"/>
</dbReference>
<gene>
    <name evidence="1" type="ORF">AU378_11250</name>
</gene>
<dbReference type="InterPro" id="IPR051159">
    <property type="entry name" value="Hexapeptide_acetyltransf"/>
</dbReference>
<dbReference type="InterPro" id="IPR011004">
    <property type="entry name" value="Trimer_LpxA-like_sf"/>
</dbReference>